<accession>A0ABT0UKV2</accession>
<keyword evidence="2" id="KW-1185">Reference proteome</keyword>
<proteinExistence type="predicted"/>
<dbReference type="Proteomes" id="UP001431429">
    <property type="component" value="Unassembled WGS sequence"/>
</dbReference>
<dbReference type="SUPFAM" id="SSF47413">
    <property type="entry name" value="lambda repressor-like DNA-binding domains"/>
    <property type="match status" value="1"/>
</dbReference>
<dbReference type="InterPro" id="IPR001387">
    <property type="entry name" value="Cro/C1-type_HTH"/>
</dbReference>
<dbReference type="InterPro" id="IPR010982">
    <property type="entry name" value="Lambda_DNA-bd_dom_sf"/>
</dbReference>
<name>A0ABT0UKV2_9ACTN</name>
<reference evidence="1" key="1">
    <citation type="submission" date="2022-06" db="EMBL/GenBank/DDBJ databases">
        <title>Genome public.</title>
        <authorList>
            <person name="Sun Q."/>
        </authorList>
    </citation>
    <scope>NUCLEOTIDE SEQUENCE</scope>
    <source>
        <strain evidence="1">CWNU-1</strain>
    </source>
</reference>
<organism evidence="1 2">
    <name type="scientific">Streptomyces albipurpureus</name>
    <dbReference type="NCBI Taxonomy" id="2897419"/>
    <lineage>
        <taxon>Bacteria</taxon>
        <taxon>Bacillati</taxon>
        <taxon>Actinomycetota</taxon>
        <taxon>Actinomycetes</taxon>
        <taxon>Kitasatosporales</taxon>
        <taxon>Streptomycetaceae</taxon>
        <taxon>Streptomyces</taxon>
    </lineage>
</organism>
<dbReference type="Gene3D" id="1.10.260.40">
    <property type="entry name" value="lambda repressor-like DNA-binding domains"/>
    <property type="match status" value="1"/>
</dbReference>
<dbReference type="Pfam" id="PF13560">
    <property type="entry name" value="HTH_31"/>
    <property type="match status" value="1"/>
</dbReference>
<dbReference type="EMBL" id="JAMQAW010000009">
    <property type="protein sequence ID" value="MCM2388996.1"/>
    <property type="molecule type" value="Genomic_DNA"/>
</dbReference>
<sequence>MTRAAAAERVGHSYEWWKSIESGRLLMPRLPMLMRMADVLGVDSLADLTGDDRVTASAYSNASHPSLSRVKDSLTTYSFRSSGAEPHGEEALLARVRQAWLLWHGIGDHRTHTADVLPTLLLDLQHAARA</sequence>
<evidence type="ECO:0000313" key="1">
    <source>
        <dbReference type="EMBL" id="MCM2388996.1"/>
    </source>
</evidence>
<protein>
    <submittedName>
        <fullName evidence="1">Helix-turn-helix domain-containing protein</fullName>
    </submittedName>
</protein>
<evidence type="ECO:0000313" key="2">
    <source>
        <dbReference type="Proteomes" id="UP001431429"/>
    </source>
</evidence>
<dbReference type="RefSeq" id="WP_250919332.1">
    <property type="nucleotide sequence ID" value="NZ_JAMQAW010000009.1"/>
</dbReference>
<gene>
    <name evidence="1" type="ORF">NBG84_11950</name>
</gene>
<comment type="caution">
    <text evidence="1">The sequence shown here is derived from an EMBL/GenBank/DDBJ whole genome shotgun (WGS) entry which is preliminary data.</text>
</comment>
<dbReference type="CDD" id="cd00093">
    <property type="entry name" value="HTH_XRE"/>
    <property type="match status" value="1"/>
</dbReference>